<organism evidence="1 2">
    <name type="scientific">Jimgerdemannia flammicorona</name>
    <dbReference type="NCBI Taxonomy" id="994334"/>
    <lineage>
        <taxon>Eukaryota</taxon>
        <taxon>Fungi</taxon>
        <taxon>Fungi incertae sedis</taxon>
        <taxon>Mucoromycota</taxon>
        <taxon>Mucoromycotina</taxon>
        <taxon>Endogonomycetes</taxon>
        <taxon>Endogonales</taxon>
        <taxon>Endogonaceae</taxon>
        <taxon>Jimgerdemannia</taxon>
    </lineage>
</organism>
<dbReference type="OrthoDB" id="10556331at2759"/>
<dbReference type="EMBL" id="RBNI01021279">
    <property type="protein sequence ID" value="RUO96449.1"/>
    <property type="molecule type" value="Genomic_DNA"/>
</dbReference>
<accession>A0A433A1A3</accession>
<protein>
    <recommendedName>
        <fullName evidence="3">F-box domain-containing protein</fullName>
    </recommendedName>
</protein>
<dbReference type="GO" id="GO:0031146">
    <property type="term" value="P:SCF-dependent proteasomal ubiquitin-dependent protein catabolic process"/>
    <property type="evidence" value="ECO:0007669"/>
    <property type="project" value="TreeGrafter"/>
</dbReference>
<dbReference type="Gene3D" id="3.80.10.10">
    <property type="entry name" value="Ribonuclease Inhibitor"/>
    <property type="match status" value="3"/>
</dbReference>
<dbReference type="InterPro" id="IPR032675">
    <property type="entry name" value="LRR_dom_sf"/>
</dbReference>
<sequence>MPSTTSTTTNPHHSPITRLPPEILIHILAFTLLRKQPLTRDQLFLFCHLFIRLRNPGERIIPLLLISKQWTNVIIPLVWRTRTVLRTSESNQFLSTLTSPQPAYNYGHFIVELTLKIEFTNIETLDDLLSHCPNLTSLNLEFVVYPIPLSFRFQILSHRCPHLQALSLENYILSQKPSSDYSDDNQYPADFIDPHGLVPFLTTSIRTLTSLSLSNCGIYDPRLASICGARVTRLKGTNISIASDTRFHRFLLHCPNAHTIDLRGAFHLDLIPGREILQTLSILTSRITPMDLAALAMFPNLQSLSLTTRDLLDHDFHVFAQQNLRNLRYLTIRADDEIRIGDTGFRHICFLTSLYHLTISNLSYISDAVFRHIAALNKLEELEIGFLCISEAGLGVMTRLPRLREVKLYGAVELGDDVMAAFDVSKLECLELSGQRVSAATWQAFAGACVRMKTLTFEAGRLLNEEFFRTLERTALGLEELSIDNLEDGVMEACRDLRYFKENVALRRGGIYWTRTPLLGTICNR</sequence>
<dbReference type="SUPFAM" id="SSF52047">
    <property type="entry name" value="RNI-like"/>
    <property type="match status" value="1"/>
</dbReference>
<gene>
    <name evidence="1" type="ORF">BC936DRAFT_142026</name>
</gene>
<reference evidence="1 2" key="1">
    <citation type="journal article" date="2018" name="New Phytol.">
        <title>Phylogenomics of Endogonaceae and evolution of mycorrhizas within Mucoromycota.</title>
        <authorList>
            <person name="Chang Y."/>
            <person name="Desiro A."/>
            <person name="Na H."/>
            <person name="Sandor L."/>
            <person name="Lipzen A."/>
            <person name="Clum A."/>
            <person name="Barry K."/>
            <person name="Grigoriev I.V."/>
            <person name="Martin F.M."/>
            <person name="Stajich J.E."/>
            <person name="Smith M.E."/>
            <person name="Bonito G."/>
            <person name="Spatafora J.W."/>
        </authorList>
    </citation>
    <scope>NUCLEOTIDE SEQUENCE [LARGE SCALE GENOMIC DNA]</scope>
    <source>
        <strain evidence="1 2">GMNB39</strain>
    </source>
</reference>
<evidence type="ECO:0008006" key="3">
    <source>
        <dbReference type="Google" id="ProtNLM"/>
    </source>
</evidence>
<comment type="caution">
    <text evidence="1">The sequence shown here is derived from an EMBL/GenBank/DDBJ whole genome shotgun (WGS) entry which is preliminary data.</text>
</comment>
<name>A0A433A1A3_9FUNG</name>
<keyword evidence="2" id="KW-1185">Reference proteome</keyword>
<dbReference type="PANTHER" id="PTHR13318">
    <property type="entry name" value="PARTNER OF PAIRED, ISOFORM B-RELATED"/>
    <property type="match status" value="1"/>
</dbReference>
<proteinExistence type="predicted"/>
<dbReference type="GO" id="GO:0019005">
    <property type="term" value="C:SCF ubiquitin ligase complex"/>
    <property type="evidence" value="ECO:0007669"/>
    <property type="project" value="TreeGrafter"/>
</dbReference>
<dbReference type="Proteomes" id="UP000268093">
    <property type="component" value="Unassembled WGS sequence"/>
</dbReference>
<evidence type="ECO:0000313" key="2">
    <source>
        <dbReference type="Proteomes" id="UP000268093"/>
    </source>
</evidence>
<evidence type="ECO:0000313" key="1">
    <source>
        <dbReference type="EMBL" id="RUO96449.1"/>
    </source>
</evidence>
<dbReference type="AlphaFoldDB" id="A0A433A1A3"/>